<comment type="caution">
    <text evidence="1">The sequence shown here is derived from an EMBL/GenBank/DDBJ whole genome shotgun (WGS) entry which is preliminary data.</text>
</comment>
<reference evidence="1 2" key="1">
    <citation type="journal article" date="2018" name="J. Microbiol.">
        <title>Bacillus spongiae sp. nov., isolated from sponge of Jeju Island.</title>
        <authorList>
            <person name="Lee G.E."/>
            <person name="Im W.T."/>
            <person name="Park J.S."/>
        </authorList>
    </citation>
    <scope>NUCLEOTIDE SEQUENCE [LARGE SCALE GENOMIC DNA]</scope>
    <source>
        <strain evidence="1 2">135PIL107-10</strain>
    </source>
</reference>
<accession>A0ABU8HD10</accession>
<protein>
    <recommendedName>
        <fullName evidence="3">Transcriptional coactivator p15 (PC4) C-terminal domain-containing protein</fullName>
    </recommendedName>
</protein>
<sequence length="76" mass="8683">MVHIIKEIVSPSNQYKVQVIKNNDGIFTTKICMWQKDSGYEFWSPINQGLSLIDTEESAIKIGIEQLREISGEIIN</sequence>
<evidence type="ECO:0008006" key="3">
    <source>
        <dbReference type="Google" id="ProtNLM"/>
    </source>
</evidence>
<keyword evidence="2" id="KW-1185">Reference proteome</keyword>
<name>A0ABU8HD10_9BACI</name>
<dbReference type="Proteomes" id="UP001312865">
    <property type="component" value="Unassembled WGS sequence"/>
</dbReference>
<proteinExistence type="predicted"/>
<organism evidence="1 2">
    <name type="scientific">Bacillus spongiae</name>
    <dbReference type="NCBI Taxonomy" id="2683610"/>
    <lineage>
        <taxon>Bacteria</taxon>
        <taxon>Bacillati</taxon>
        <taxon>Bacillota</taxon>
        <taxon>Bacilli</taxon>
        <taxon>Bacillales</taxon>
        <taxon>Bacillaceae</taxon>
        <taxon>Bacillus</taxon>
    </lineage>
</organism>
<evidence type="ECO:0000313" key="1">
    <source>
        <dbReference type="EMBL" id="MEI5907079.1"/>
    </source>
</evidence>
<evidence type="ECO:0000313" key="2">
    <source>
        <dbReference type="Proteomes" id="UP001312865"/>
    </source>
</evidence>
<gene>
    <name evidence="1" type="ORF">WAK64_08415</name>
</gene>
<dbReference type="RefSeq" id="WP_336586513.1">
    <property type="nucleotide sequence ID" value="NZ_JBBAXC010000005.1"/>
</dbReference>
<dbReference type="EMBL" id="JBBAXC010000005">
    <property type="protein sequence ID" value="MEI5907079.1"/>
    <property type="molecule type" value="Genomic_DNA"/>
</dbReference>